<dbReference type="OrthoDB" id="2506532at2759"/>
<feature type="region of interest" description="Disordered" evidence="1">
    <location>
        <begin position="293"/>
        <end position="350"/>
    </location>
</feature>
<protein>
    <recommendedName>
        <fullName evidence="2">Myb/SANT-like domain-containing protein</fullName>
    </recommendedName>
</protein>
<comment type="caution">
    <text evidence="3">The sequence shown here is derived from an EMBL/GenBank/DDBJ whole genome shotgun (WGS) entry which is preliminary data.</text>
</comment>
<dbReference type="Pfam" id="PF12776">
    <property type="entry name" value="Myb_DNA-bind_3"/>
    <property type="match status" value="1"/>
</dbReference>
<dbReference type="Proteomes" id="UP000324748">
    <property type="component" value="Unassembled WGS sequence"/>
</dbReference>
<evidence type="ECO:0000256" key="1">
    <source>
        <dbReference type="SAM" id="MobiDB-lite"/>
    </source>
</evidence>
<dbReference type="InterPro" id="IPR024752">
    <property type="entry name" value="Myb/SANT-like_dom"/>
</dbReference>
<feature type="compositionally biased region" description="Polar residues" evidence="1">
    <location>
        <begin position="1"/>
        <end position="11"/>
    </location>
</feature>
<evidence type="ECO:0000313" key="4">
    <source>
        <dbReference type="Proteomes" id="UP000324748"/>
    </source>
</evidence>
<gene>
    <name evidence="3" type="ORF">PGT21_010812</name>
</gene>
<feature type="region of interest" description="Disordered" evidence="1">
    <location>
        <begin position="120"/>
        <end position="143"/>
    </location>
</feature>
<evidence type="ECO:0000259" key="2">
    <source>
        <dbReference type="Pfam" id="PF12776"/>
    </source>
</evidence>
<dbReference type="PANTHER" id="PTHR46929:SF3">
    <property type="entry name" value="MYB_SANT-LIKE DOMAIN-CONTAINING PROTEIN"/>
    <property type="match status" value="1"/>
</dbReference>
<reference evidence="3 4" key="1">
    <citation type="submission" date="2019-05" db="EMBL/GenBank/DDBJ databases">
        <title>Emergence of the Ug99 lineage of the wheat stem rust pathogen through somatic hybridization.</title>
        <authorList>
            <person name="Li F."/>
            <person name="Upadhyaya N.M."/>
            <person name="Sperschneider J."/>
            <person name="Matny O."/>
            <person name="Nguyen-Phuc H."/>
            <person name="Mago R."/>
            <person name="Raley C."/>
            <person name="Miller M.E."/>
            <person name="Silverstein K.A.T."/>
            <person name="Henningsen E."/>
            <person name="Hirsch C.D."/>
            <person name="Visser B."/>
            <person name="Pretorius Z.A."/>
            <person name="Steffenson B.J."/>
            <person name="Schwessinger B."/>
            <person name="Dodds P.N."/>
            <person name="Figueroa M."/>
        </authorList>
    </citation>
    <scope>NUCLEOTIDE SEQUENCE [LARGE SCALE GENOMIC DNA]</scope>
    <source>
        <strain evidence="3">21-0</strain>
    </source>
</reference>
<feature type="region of interest" description="Disordered" evidence="1">
    <location>
        <begin position="82"/>
        <end position="108"/>
    </location>
</feature>
<feature type="region of interest" description="Disordered" evidence="1">
    <location>
        <begin position="1"/>
        <end position="24"/>
    </location>
</feature>
<accession>A0A5B0NMW4</accession>
<dbReference type="AlphaFoldDB" id="A0A5B0NMW4"/>
<feature type="domain" description="Myb/SANT-like" evidence="2">
    <location>
        <begin position="154"/>
        <end position="251"/>
    </location>
</feature>
<feature type="compositionally biased region" description="Acidic residues" evidence="1">
    <location>
        <begin position="318"/>
        <end position="330"/>
    </location>
</feature>
<keyword evidence="4" id="KW-1185">Reference proteome</keyword>
<dbReference type="PANTHER" id="PTHR46929">
    <property type="entry name" value="EXPRESSED PROTEIN"/>
    <property type="match status" value="1"/>
</dbReference>
<sequence length="442" mass="47816">MPPKVCSSQTHRAPRLTAGRTGGVHTTGPVARIIARTDAVPTRLITPAVLSGAETNVRSLTHPQATDLSQGTLVAHATGLSQATGPSQTTVPSQATNLSQGDSFPQADNATQATDLSHFTGLTESTNSSMTQETTLSEIPESQMSINQKKITCRWTDDDDRALVRCLLDEKAAHPSAINGFKPVSWAQAVVALDGSELANGSKAKDVSTCKSRWQALKKMYISFRTVRNMSGAGWDESSMMVTLPSSVWAELALNTSATGKDLSRWQNRSFPLFHDLMALVEGKVATGDLMETTEDEENTDERDVGNAVPLDSQLEGSDAENVDENDEPVIEAPPVSSTPASSKRKRGSAMSPDVFLSELRTMSSDMAKSMCAPIPPISFTQQAPPPSFHMQAIDLIQKDKDLVDVQIFEAIDFLHDSTHAETYVALSEALRSTWLRMKLGW</sequence>
<proteinExistence type="predicted"/>
<evidence type="ECO:0000313" key="3">
    <source>
        <dbReference type="EMBL" id="KAA1089228.1"/>
    </source>
</evidence>
<name>A0A5B0NMW4_PUCGR</name>
<organism evidence="3 4">
    <name type="scientific">Puccinia graminis f. sp. tritici</name>
    <dbReference type="NCBI Taxonomy" id="56615"/>
    <lineage>
        <taxon>Eukaryota</taxon>
        <taxon>Fungi</taxon>
        <taxon>Dikarya</taxon>
        <taxon>Basidiomycota</taxon>
        <taxon>Pucciniomycotina</taxon>
        <taxon>Pucciniomycetes</taxon>
        <taxon>Pucciniales</taxon>
        <taxon>Pucciniaceae</taxon>
        <taxon>Puccinia</taxon>
    </lineage>
</organism>
<dbReference type="EMBL" id="VSWC01000093">
    <property type="protein sequence ID" value="KAA1089228.1"/>
    <property type="molecule type" value="Genomic_DNA"/>
</dbReference>